<dbReference type="Proteomes" id="UP000073492">
    <property type="component" value="Unassembled WGS sequence"/>
</dbReference>
<keyword evidence="8" id="KW-0157">Chromophore</keyword>
<feature type="region of interest" description="Disordered" evidence="11">
    <location>
        <begin position="285"/>
        <end position="338"/>
    </location>
</feature>
<feature type="transmembrane region" description="Helical" evidence="12">
    <location>
        <begin position="119"/>
        <end position="137"/>
    </location>
</feature>
<evidence type="ECO:0008006" key="15">
    <source>
        <dbReference type="Google" id="ProtNLM"/>
    </source>
</evidence>
<dbReference type="GO" id="GO:0005783">
    <property type="term" value="C:endoplasmic reticulum"/>
    <property type="evidence" value="ECO:0007669"/>
    <property type="project" value="TreeGrafter"/>
</dbReference>
<comment type="caution">
    <text evidence="13">The sequence shown here is derived from an EMBL/GenBank/DDBJ whole genome shotgun (WGS) entry which is preliminary data.</text>
</comment>
<reference evidence="13 14" key="1">
    <citation type="submission" date="2015-07" db="EMBL/GenBank/DDBJ databases">
        <title>Comparative genomics of the Sigatoka disease complex on banana suggests a link between parallel evolutionary changes in Pseudocercospora fijiensis and Pseudocercospora eumusae and increased virulence on the banana host.</title>
        <authorList>
            <person name="Chang T.-C."/>
            <person name="Salvucci A."/>
            <person name="Crous P.W."/>
            <person name="Stergiopoulos I."/>
        </authorList>
    </citation>
    <scope>NUCLEOTIDE SEQUENCE [LARGE SCALE GENOMIC DNA]</scope>
    <source>
        <strain evidence="13 14">CBS 116634</strain>
    </source>
</reference>
<feature type="transmembrane region" description="Helical" evidence="12">
    <location>
        <begin position="170"/>
        <end position="188"/>
    </location>
</feature>
<dbReference type="InterPro" id="IPR018229">
    <property type="entry name" value="Rhodopsin_retinal_BS"/>
</dbReference>
<dbReference type="PROSITE" id="PS00950">
    <property type="entry name" value="BACTERIAL_OPSIN_1"/>
    <property type="match status" value="1"/>
</dbReference>
<dbReference type="GO" id="GO:0009881">
    <property type="term" value="F:photoreceptor activity"/>
    <property type="evidence" value="ECO:0007669"/>
    <property type="project" value="UniProtKB-KW"/>
</dbReference>
<dbReference type="PRINTS" id="PR00251">
    <property type="entry name" value="BACTRLOPSIN"/>
</dbReference>
<accession>A0A139HEK5</accession>
<evidence type="ECO:0000256" key="9">
    <source>
        <dbReference type="ARBA" id="ARBA00023136"/>
    </source>
</evidence>
<sequence length="338" mass="37856">MDFLLTKRNSAVTDNPPIANGREAQIKITRAGSSFYYAVMAFMGFVGLVLLMASLSRRRTDRIFFYLLAGANFVASISYYAMGSNLGFTPIGVQPRPSLYRQDDPRVRGDNRQIFWTRYVDWFVTTPLLLLTMLLTAGVPAPTLLFIIFMNEVMIICGLVGAVTETAYKWGFFGFGCAAMIYVFWGLFGRGRRYAKYLGNDVRRVYLMVVIYQFIIWICYPIGWGVSEGGNIIAPDSEAVYYGVCDMLAKPFYSLIFMFLHRKIEPARLGLKFRDYDEDFAYNQRHHHSSSGPIREPKEELPTTAAPAHAAGAPRAASVDANHHGATTNDAAATTTTV</sequence>
<organism evidence="13 14">
    <name type="scientific">Pseudocercospora musae</name>
    <dbReference type="NCBI Taxonomy" id="113226"/>
    <lineage>
        <taxon>Eukaryota</taxon>
        <taxon>Fungi</taxon>
        <taxon>Dikarya</taxon>
        <taxon>Ascomycota</taxon>
        <taxon>Pezizomycotina</taxon>
        <taxon>Dothideomycetes</taxon>
        <taxon>Dothideomycetidae</taxon>
        <taxon>Mycosphaerellales</taxon>
        <taxon>Mycosphaerellaceae</taxon>
        <taxon>Pseudocercospora</taxon>
    </lineage>
</organism>
<dbReference type="CDD" id="cd15239">
    <property type="entry name" value="7tm_YRO2_fungal-like"/>
    <property type="match status" value="1"/>
</dbReference>
<proteinExistence type="inferred from homology"/>
<evidence type="ECO:0000256" key="7">
    <source>
        <dbReference type="ARBA" id="ARBA00022989"/>
    </source>
</evidence>
<dbReference type="EMBL" id="LFZO01000671">
    <property type="protein sequence ID" value="KXT00832.1"/>
    <property type="molecule type" value="Genomic_DNA"/>
</dbReference>
<keyword evidence="4" id="KW-0716">Sensory transduction</keyword>
<dbReference type="GO" id="GO:0005886">
    <property type="term" value="C:plasma membrane"/>
    <property type="evidence" value="ECO:0007669"/>
    <property type="project" value="TreeGrafter"/>
</dbReference>
<evidence type="ECO:0000256" key="5">
    <source>
        <dbReference type="ARBA" id="ARBA00022692"/>
    </source>
</evidence>
<dbReference type="GO" id="GO:0005216">
    <property type="term" value="F:monoatomic ion channel activity"/>
    <property type="evidence" value="ECO:0007669"/>
    <property type="project" value="InterPro"/>
</dbReference>
<keyword evidence="6" id="KW-0681">Retinal protein</keyword>
<evidence type="ECO:0000256" key="11">
    <source>
        <dbReference type="SAM" id="MobiDB-lite"/>
    </source>
</evidence>
<dbReference type="FunFam" id="1.20.1070.10:FF:000160">
    <property type="entry name" value="Related to Opsin-1"/>
    <property type="match status" value="1"/>
</dbReference>
<dbReference type="PANTHER" id="PTHR28286">
    <property type="match status" value="1"/>
</dbReference>
<feature type="transmembrane region" description="Helical" evidence="12">
    <location>
        <begin position="35"/>
        <end position="56"/>
    </location>
</feature>
<dbReference type="InterPro" id="IPR043476">
    <property type="entry name" value="Yro2-like_7TM"/>
</dbReference>
<feature type="transmembrane region" description="Helical" evidence="12">
    <location>
        <begin position="239"/>
        <end position="260"/>
    </location>
</feature>
<dbReference type="Gene3D" id="1.20.1070.10">
    <property type="entry name" value="Rhodopsin 7-helix transmembrane proteins"/>
    <property type="match status" value="1"/>
</dbReference>
<evidence type="ECO:0000256" key="3">
    <source>
        <dbReference type="ARBA" id="ARBA00022543"/>
    </source>
</evidence>
<evidence type="ECO:0000256" key="4">
    <source>
        <dbReference type="ARBA" id="ARBA00022606"/>
    </source>
</evidence>
<keyword evidence="9 12" id="KW-0472">Membrane</keyword>
<feature type="compositionally biased region" description="Low complexity" evidence="11">
    <location>
        <begin position="305"/>
        <end position="317"/>
    </location>
</feature>
<dbReference type="AlphaFoldDB" id="A0A139HEK5"/>
<keyword evidence="14" id="KW-1185">Reference proteome</keyword>
<dbReference type="PANTHER" id="PTHR28286:SF1">
    <property type="entry name" value="30 KDA HEAT SHOCK PROTEIN-RELATED"/>
    <property type="match status" value="1"/>
</dbReference>
<dbReference type="SMART" id="SM01021">
    <property type="entry name" value="Bac_rhodopsin"/>
    <property type="match status" value="1"/>
</dbReference>
<evidence type="ECO:0000256" key="1">
    <source>
        <dbReference type="ARBA" id="ARBA00004141"/>
    </source>
</evidence>
<keyword evidence="3" id="KW-0600">Photoreceptor protein</keyword>
<keyword evidence="7 12" id="KW-1133">Transmembrane helix</keyword>
<name>A0A139HEK5_9PEZI</name>
<evidence type="ECO:0000313" key="13">
    <source>
        <dbReference type="EMBL" id="KXT00832.1"/>
    </source>
</evidence>
<dbReference type="OrthoDB" id="536545at2759"/>
<evidence type="ECO:0000313" key="14">
    <source>
        <dbReference type="Proteomes" id="UP000073492"/>
    </source>
</evidence>
<evidence type="ECO:0000256" key="10">
    <source>
        <dbReference type="ARBA" id="ARBA00023170"/>
    </source>
</evidence>
<feature type="transmembrane region" description="Helical" evidence="12">
    <location>
        <begin position="209"/>
        <end position="227"/>
    </location>
</feature>
<feature type="compositionally biased region" description="Low complexity" evidence="11">
    <location>
        <begin position="326"/>
        <end position="338"/>
    </location>
</feature>
<dbReference type="SUPFAM" id="SSF81321">
    <property type="entry name" value="Family A G protein-coupled receptor-like"/>
    <property type="match status" value="1"/>
</dbReference>
<dbReference type="InterPro" id="IPR001425">
    <property type="entry name" value="Arc/bac/fun_rhodopsins"/>
</dbReference>
<keyword evidence="10" id="KW-0675">Receptor</keyword>
<protein>
    <recommendedName>
        <fullName evidence="15">Rhodopsin</fullName>
    </recommendedName>
</protein>
<comment type="similarity">
    <text evidence="2">Belongs to the archaeal/bacterial/fungal opsin family.</text>
</comment>
<evidence type="ECO:0000256" key="6">
    <source>
        <dbReference type="ARBA" id="ARBA00022925"/>
    </source>
</evidence>
<evidence type="ECO:0000256" key="2">
    <source>
        <dbReference type="ARBA" id="ARBA00008130"/>
    </source>
</evidence>
<dbReference type="Pfam" id="PF01036">
    <property type="entry name" value="Bac_rhodopsin"/>
    <property type="match status" value="1"/>
</dbReference>
<keyword evidence="5 12" id="KW-0812">Transmembrane</keyword>
<gene>
    <name evidence="13" type="ORF">AC579_8016</name>
</gene>
<evidence type="ECO:0000256" key="12">
    <source>
        <dbReference type="SAM" id="Phobius"/>
    </source>
</evidence>
<feature type="transmembrane region" description="Helical" evidence="12">
    <location>
        <begin position="63"/>
        <end position="82"/>
    </location>
</feature>
<dbReference type="GO" id="GO:0007602">
    <property type="term" value="P:phototransduction"/>
    <property type="evidence" value="ECO:0007669"/>
    <property type="project" value="UniProtKB-KW"/>
</dbReference>
<feature type="transmembrane region" description="Helical" evidence="12">
    <location>
        <begin position="144"/>
        <end position="164"/>
    </location>
</feature>
<comment type="subcellular location">
    <subcellularLocation>
        <location evidence="1">Membrane</location>
        <topology evidence="1">Multi-pass membrane protein</topology>
    </subcellularLocation>
</comment>
<evidence type="ECO:0000256" key="8">
    <source>
        <dbReference type="ARBA" id="ARBA00022991"/>
    </source>
</evidence>